<feature type="region of interest" description="Disordered" evidence="1">
    <location>
        <begin position="82"/>
        <end position="122"/>
    </location>
</feature>
<evidence type="ECO:0000313" key="2">
    <source>
        <dbReference type="EMBL" id="RVW15005.1"/>
    </source>
</evidence>
<feature type="compositionally biased region" description="Acidic residues" evidence="1">
    <location>
        <begin position="42"/>
        <end position="61"/>
    </location>
</feature>
<sequence>MDESPLSLPGNSPSMPNVQAPQSQYDFIEADGQSEIVNVPIDVEDDEDDEDYNLSDFSESNDDIIEDFGMEDDGINRAIGGKQLEGVWNGEGDSDHGDSDELRSAEGSSDDEGNSRPRFPEFNQRIGMENVQLVKDQKFASHVIFKEALKEWCIKEKHDFEYKHNDKWRVTAAKRMAFKMIHGAEEKQYERLWDYAAAIRKWNVGSTVKIQTTNDVFERMYICLDACKRGFLAGCRPLIGIDGCHLKGTTGGQLSVAVGKDGNDNIFPIALLSLKLRIKALGPGFYNACWMTLDMWMRMDGSLSQTDRRQETINVHGLVETFKDLMPNAEHRFCVRHLHANFKKDFPGKVLKDAMWSAARATTKNYFDFHMDELKKLDVKAYEWLVKLDVRTWSRHAFNPRSKSDTLVNNIAESFNAWILEARDKPVLTMMEIIRVMLMQRLQTKRDHMRRYEGRVCPRIYKKLERIKAKLDIAFLVGMESPNMRWGLSGIPCFHAVAAIIEHGEQLETYVDIAYTKETFLSCYQWMISPLPSHEQWPKTPYDLIKPPKFTKKVGKHKKVRKREAGEPINAFRVSKKGTAMKCGNCFQWGHNQITCKAPDNPNKKAYKKKKKGQLEQSSTSGAKGSKKLLGTQQSNIGTQQSSQSRTKDNTSGSKNDKGKAKV</sequence>
<organism evidence="2 3">
    <name type="scientific">Vitis vinifera</name>
    <name type="common">Grape</name>
    <dbReference type="NCBI Taxonomy" id="29760"/>
    <lineage>
        <taxon>Eukaryota</taxon>
        <taxon>Viridiplantae</taxon>
        <taxon>Streptophyta</taxon>
        <taxon>Embryophyta</taxon>
        <taxon>Tracheophyta</taxon>
        <taxon>Spermatophyta</taxon>
        <taxon>Magnoliopsida</taxon>
        <taxon>eudicotyledons</taxon>
        <taxon>Gunneridae</taxon>
        <taxon>Pentapetalae</taxon>
        <taxon>rosids</taxon>
        <taxon>Vitales</taxon>
        <taxon>Vitaceae</taxon>
        <taxon>Viteae</taxon>
        <taxon>Vitis</taxon>
    </lineage>
</organism>
<feature type="compositionally biased region" description="Basic and acidic residues" evidence="1">
    <location>
        <begin position="93"/>
        <end position="104"/>
    </location>
</feature>
<reference evidence="2 3" key="1">
    <citation type="journal article" date="2018" name="PLoS Genet.">
        <title>Population sequencing reveals clonal diversity and ancestral inbreeding in the grapevine cultivar Chardonnay.</title>
        <authorList>
            <person name="Roach M.J."/>
            <person name="Johnson D.L."/>
            <person name="Bohlmann J."/>
            <person name="van Vuuren H.J."/>
            <person name="Jones S.J."/>
            <person name="Pretorius I.S."/>
            <person name="Schmidt S.A."/>
            <person name="Borneman A.R."/>
        </authorList>
    </citation>
    <scope>NUCLEOTIDE SEQUENCE [LARGE SCALE GENOMIC DNA]</scope>
    <source>
        <strain evidence="3">cv. Chardonnay</strain>
        <tissue evidence="2">Leaf</tissue>
    </source>
</reference>
<evidence type="ECO:0000313" key="3">
    <source>
        <dbReference type="Proteomes" id="UP000288805"/>
    </source>
</evidence>
<evidence type="ECO:0008006" key="4">
    <source>
        <dbReference type="Google" id="ProtNLM"/>
    </source>
</evidence>
<accession>A0A438BVJ2</accession>
<feature type="compositionally biased region" description="Polar residues" evidence="1">
    <location>
        <begin position="9"/>
        <end position="25"/>
    </location>
</feature>
<dbReference type="PANTHER" id="PTHR31973">
    <property type="entry name" value="POLYPROTEIN, PUTATIVE-RELATED"/>
    <property type="match status" value="1"/>
</dbReference>
<protein>
    <recommendedName>
        <fullName evidence="4">MULE transposase domain-containing protein</fullName>
    </recommendedName>
</protein>
<name>A0A438BVJ2_VITVI</name>
<dbReference type="PANTHER" id="PTHR31973:SF187">
    <property type="entry name" value="MUTATOR TRANSPOSASE MUDRA PROTEIN"/>
    <property type="match status" value="1"/>
</dbReference>
<dbReference type="EMBL" id="QGNW01002607">
    <property type="protein sequence ID" value="RVW15005.1"/>
    <property type="molecule type" value="Genomic_DNA"/>
</dbReference>
<dbReference type="Proteomes" id="UP000288805">
    <property type="component" value="Unassembled WGS sequence"/>
</dbReference>
<feature type="compositionally biased region" description="Polar residues" evidence="1">
    <location>
        <begin position="631"/>
        <end position="654"/>
    </location>
</feature>
<comment type="caution">
    <text evidence="2">The sequence shown here is derived from an EMBL/GenBank/DDBJ whole genome shotgun (WGS) entry which is preliminary data.</text>
</comment>
<proteinExistence type="predicted"/>
<feature type="region of interest" description="Disordered" evidence="1">
    <location>
        <begin position="598"/>
        <end position="663"/>
    </location>
</feature>
<gene>
    <name evidence="2" type="ORF">CK203_090462</name>
</gene>
<evidence type="ECO:0000256" key="1">
    <source>
        <dbReference type="SAM" id="MobiDB-lite"/>
    </source>
</evidence>
<feature type="region of interest" description="Disordered" evidence="1">
    <location>
        <begin position="1"/>
        <end position="61"/>
    </location>
</feature>
<dbReference type="AlphaFoldDB" id="A0A438BVJ2"/>